<reference evidence="1" key="1">
    <citation type="submission" date="2023-03" db="EMBL/GenBank/DDBJ databases">
        <title>Massive genome expansion in bonnet fungi (Mycena s.s.) driven by repeated elements and novel gene families across ecological guilds.</title>
        <authorList>
            <consortium name="Lawrence Berkeley National Laboratory"/>
            <person name="Harder C.B."/>
            <person name="Miyauchi S."/>
            <person name="Viragh M."/>
            <person name="Kuo A."/>
            <person name="Thoen E."/>
            <person name="Andreopoulos B."/>
            <person name="Lu D."/>
            <person name="Skrede I."/>
            <person name="Drula E."/>
            <person name="Henrissat B."/>
            <person name="Morin E."/>
            <person name="Kohler A."/>
            <person name="Barry K."/>
            <person name="LaButti K."/>
            <person name="Morin E."/>
            <person name="Salamov A."/>
            <person name="Lipzen A."/>
            <person name="Mereny Z."/>
            <person name="Hegedus B."/>
            <person name="Baldrian P."/>
            <person name="Stursova M."/>
            <person name="Weitz H."/>
            <person name="Taylor A."/>
            <person name="Grigoriev I.V."/>
            <person name="Nagy L.G."/>
            <person name="Martin F."/>
            <person name="Kauserud H."/>
        </authorList>
    </citation>
    <scope>NUCLEOTIDE SEQUENCE</scope>
    <source>
        <strain evidence="1">9284</strain>
    </source>
</reference>
<dbReference type="Proteomes" id="UP001221142">
    <property type="component" value="Unassembled WGS sequence"/>
</dbReference>
<evidence type="ECO:0000313" key="1">
    <source>
        <dbReference type="EMBL" id="KAJ7630165.1"/>
    </source>
</evidence>
<comment type="caution">
    <text evidence="1">The sequence shown here is derived from an EMBL/GenBank/DDBJ whole genome shotgun (WGS) entry which is preliminary data.</text>
</comment>
<dbReference type="EMBL" id="JARKIF010000009">
    <property type="protein sequence ID" value="KAJ7630165.1"/>
    <property type="molecule type" value="Genomic_DNA"/>
</dbReference>
<evidence type="ECO:0000313" key="2">
    <source>
        <dbReference type="Proteomes" id="UP001221142"/>
    </source>
</evidence>
<organism evidence="1 2">
    <name type="scientific">Roridomyces roridus</name>
    <dbReference type="NCBI Taxonomy" id="1738132"/>
    <lineage>
        <taxon>Eukaryota</taxon>
        <taxon>Fungi</taxon>
        <taxon>Dikarya</taxon>
        <taxon>Basidiomycota</taxon>
        <taxon>Agaricomycotina</taxon>
        <taxon>Agaricomycetes</taxon>
        <taxon>Agaricomycetidae</taxon>
        <taxon>Agaricales</taxon>
        <taxon>Marasmiineae</taxon>
        <taxon>Mycenaceae</taxon>
        <taxon>Roridomyces</taxon>
    </lineage>
</organism>
<dbReference type="AlphaFoldDB" id="A0AAD7BT84"/>
<protein>
    <submittedName>
        <fullName evidence="1">Uncharacterized protein</fullName>
    </submittedName>
</protein>
<name>A0AAD7BT84_9AGAR</name>
<keyword evidence="2" id="KW-1185">Reference proteome</keyword>
<gene>
    <name evidence="1" type="ORF">FB45DRAFT_1027398</name>
</gene>
<sequence>MQLSAAKAARVARPDGRRLPLLLLGLPPNTRLTFDIFERLRTENLQERAARGERFAGNESSSSDDPAYELALVAGEDEGEDQELGSLLRGHAAREHGEAPVVGGAAEFPRDPRPRPPWTQRDHIWDDTWAPYDRVYTYREVVLGEKFELVCWPGNDLLPFEDRTGLVMLMGVGKPQKRKVETMVADVNRAFSLAGLYAEDLPEGRRSSITAGIHYPEGLERPENVQYDMAEFMTVESLMNNETIGDWLRFARDSFQRSAPKGYDIAQQLKAGLFARYPHLHPVSPGPWTNITFDLGPQAVTPPGRPDAPIARWCWLALTAFGSFDATRGGHLILWDMGKVVEFPAGTTFLIPPLMRFSIAVIRSGETRFSITQYFAPPPTWSSWPDATHVFSTVEKLRI</sequence>
<accession>A0AAD7BT84</accession>
<proteinExistence type="predicted"/>